<evidence type="ECO:0000313" key="2">
    <source>
        <dbReference type="EMBL" id="VVZ96479.1"/>
    </source>
</evidence>
<feature type="region of interest" description="Disordered" evidence="1">
    <location>
        <begin position="40"/>
        <end position="100"/>
    </location>
</feature>
<name>A0A5K1IBZ6_9GAMM</name>
<proteinExistence type="predicted"/>
<accession>A0A5K1IBZ6</accession>
<organism evidence="2 3">
    <name type="scientific">Halomonas lysinitropha</name>
    <dbReference type="NCBI Taxonomy" id="2607506"/>
    <lineage>
        <taxon>Bacteria</taxon>
        <taxon>Pseudomonadati</taxon>
        <taxon>Pseudomonadota</taxon>
        <taxon>Gammaproteobacteria</taxon>
        <taxon>Oceanospirillales</taxon>
        <taxon>Halomonadaceae</taxon>
        <taxon>Halomonas</taxon>
    </lineage>
</organism>
<sequence length="100" mass="11137">MFEPLEEQQQWELEVRLGFLIRQLQDARLHAEDKEQDARALRKKEAELAEEVRKHRQQLGLPDGPTEHPAPVTGDDQEPPSGSGDGPSGFQPFGSPQVGA</sequence>
<feature type="compositionally biased region" description="Basic and acidic residues" evidence="1">
    <location>
        <begin position="40"/>
        <end position="53"/>
    </location>
</feature>
<feature type="compositionally biased region" description="Low complexity" evidence="1">
    <location>
        <begin position="88"/>
        <end position="100"/>
    </location>
</feature>
<protein>
    <submittedName>
        <fullName evidence="2">Uncharacterized protein</fullName>
    </submittedName>
</protein>
<dbReference type="EMBL" id="CABVOU010000039">
    <property type="protein sequence ID" value="VVZ96479.1"/>
    <property type="molecule type" value="Genomic_DNA"/>
</dbReference>
<dbReference type="AlphaFoldDB" id="A0A5K1IBZ6"/>
<keyword evidence="3" id="KW-1185">Reference proteome</keyword>
<gene>
    <name evidence="2" type="ORF">HALO32_02579</name>
</gene>
<dbReference type="Proteomes" id="UP000326725">
    <property type="component" value="Unassembled WGS sequence"/>
</dbReference>
<reference evidence="2 3" key="1">
    <citation type="submission" date="2019-09" db="EMBL/GenBank/DDBJ databases">
        <authorList>
            <person name="Criscuolo A."/>
        </authorList>
    </citation>
    <scope>NUCLEOTIDE SEQUENCE [LARGE SCALE GENOMIC DNA]</scope>
    <source>
        <strain evidence="3">3(2)</strain>
    </source>
</reference>
<evidence type="ECO:0000313" key="3">
    <source>
        <dbReference type="Proteomes" id="UP000326725"/>
    </source>
</evidence>
<evidence type="ECO:0000256" key="1">
    <source>
        <dbReference type="SAM" id="MobiDB-lite"/>
    </source>
</evidence>